<name>A0A248LNE6_9NEIS</name>
<evidence type="ECO:0000313" key="4">
    <source>
        <dbReference type="EMBL" id="MCG9026790.1"/>
    </source>
</evidence>
<dbReference type="AlphaFoldDB" id="A0A248LNE6"/>
<dbReference type="Pfam" id="PF02622">
    <property type="entry name" value="DUF179"/>
    <property type="match status" value="1"/>
</dbReference>
<dbReference type="HAMAP" id="MF_00758">
    <property type="entry name" value="UPF0301"/>
    <property type="match status" value="1"/>
</dbReference>
<accession>A0A248LNE6</accession>
<dbReference type="Gene3D" id="3.40.1740.10">
    <property type="entry name" value="VC0467-like"/>
    <property type="match status" value="1"/>
</dbReference>
<dbReference type="PANTHER" id="PTHR30327:SF1">
    <property type="entry name" value="UPF0301 PROTEIN YQGE"/>
    <property type="match status" value="1"/>
</dbReference>
<proteinExistence type="inferred from homology"/>
<dbReference type="SMR" id="A0A248LNE6"/>
<dbReference type="OrthoDB" id="9807486at2"/>
<reference evidence="3" key="1">
    <citation type="journal article" date="2017" name="J. Antimicrob. Chemother.">
        <title>Emergence and genomic analysis of MDR Laribacter hongkongensis strain HLGZ1 from Guangzhou, China.</title>
        <authorList>
            <person name="Wu H.K."/>
            <person name="Chen J.H."/>
            <person name="Yang L."/>
            <person name="Li A.R."/>
            <person name="Su D.H."/>
            <person name="Lin Y.P."/>
            <person name="Chen D.Q."/>
        </authorList>
    </citation>
    <scope>NUCLEOTIDE SEQUENCE</scope>
    <source>
        <strain evidence="3">HLGZ1</strain>
    </source>
</reference>
<protein>
    <recommendedName>
        <fullName evidence="2">UPF0301 protein LH440_12935</fullName>
    </recommendedName>
</protein>
<dbReference type="Proteomes" id="UP001200247">
    <property type="component" value="Unassembled WGS sequence"/>
</dbReference>
<evidence type="ECO:0000313" key="5">
    <source>
        <dbReference type="Proteomes" id="UP000197424"/>
    </source>
</evidence>
<dbReference type="InterPro" id="IPR003774">
    <property type="entry name" value="AlgH-like"/>
</dbReference>
<gene>
    <name evidence="4" type="ORF">LH440_12935</name>
    <name evidence="3" type="ORF">LHGZ1_3055</name>
</gene>
<dbReference type="PANTHER" id="PTHR30327">
    <property type="entry name" value="UNCHARACTERIZED PROTEIN YQGE"/>
    <property type="match status" value="1"/>
</dbReference>
<dbReference type="Proteomes" id="UP000197424">
    <property type="component" value="Chromosome"/>
</dbReference>
<dbReference type="GO" id="GO:0005829">
    <property type="term" value="C:cytosol"/>
    <property type="evidence" value="ECO:0007669"/>
    <property type="project" value="TreeGrafter"/>
</dbReference>
<sequence>MDTLCLSHHFLIAMPDMEDSLFARAVVYMCDHGEQGAMGVIINHGADLTLDSLLGQIGLDGCRPDQVGLPVFVGGPVQSDRGFVLHEPIGNWQSSLTVTDNVALTTSRDVLAAVSHHEGPERLIVTLGYAGWEPGQLEHELAQNAWLTVPADMRIVFDLPVADRYDAAIRLLGIEPSALFGSAGHA</sequence>
<evidence type="ECO:0000313" key="3">
    <source>
        <dbReference type="EMBL" id="ASJ25886.1"/>
    </source>
</evidence>
<dbReference type="RefSeq" id="WP_012698322.1">
    <property type="nucleotide sequence ID" value="NZ_CP022115.1"/>
</dbReference>
<dbReference type="GeneID" id="75110181"/>
<dbReference type="EMBL" id="JAJAXM010000027">
    <property type="protein sequence ID" value="MCG9026790.1"/>
    <property type="molecule type" value="Genomic_DNA"/>
</dbReference>
<reference evidence="3" key="3">
    <citation type="submission" date="2017-06" db="EMBL/GenBank/DDBJ databases">
        <authorList>
            <person name="Kim H.J."/>
            <person name="Triplett B.A."/>
        </authorList>
    </citation>
    <scope>NUCLEOTIDE SEQUENCE</scope>
    <source>
        <strain evidence="3">HLGZ1</strain>
    </source>
</reference>
<evidence type="ECO:0000256" key="2">
    <source>
        <dbReference type="HAMAP-Rule" id="MF_00758"/>
    </source>
</evidence>
<organism evidence="3 5">
    <name type="scientific">Laribacter hongkongensis</name>
    <dbReference type="NCBI Taxonomy" id="168471"/>
    <lineage>
        <taxon>Bacteria</taxon>
        <taxon>Pseudomonadati</taxon>
        <taxon>Pseudomonadota</taxon>
        <taxon>Betaproteobacteria</taxon>
        <taxon>Neisseriales</taxon>
        <taxon>Aquaspirillaceae</taxon>
        <taxon>Laribacter</taxon>
    </lineage>
</organism>
<reference evidence="5" key="2">
    <citation type="submission" date="2017-06" db="EMBL/GenBank/DDBJ databases">
        <title>Whole genome sequence of Laribacter hongkongensis LHGZ1.</title>
        <authorList>
            <person name="Chen D."/>
            <person name="Wu H."/>
            <person name="Chen J."/>
        </authorList>
    </citation>
    <scope>NUCLEOTIDE SEQUENCE [LARGE SCALE GENOMIC DNA]</scope>
    <source>
        <strain evidence="5">LHGZ1</strain>
    </source>
</reference>
<comment type="similarity">
    <text evidence="1 2">Belongs to the UPF0301 (AlgH) family.</text>
</comment>
<reference evidence="4 6" key="4">
    <citation type="submission" date="2021-10" db="EMBL/GenBank/DDBJ databases">
        <title>Whole-genome sequencing analysis of Laribacter hongkongensis: virulence gene profiles, carbohydrate-active enzyme prediction, and antimicrobial resistance characterization.</title>
        <authorList>
            <person name="Yuan P."/>
            <person name="Zhan Y."/>
            <person name="Chen D."/>
        </authorList>
    </citation>
    <scope>NUCLEOTIDE SEQUENCE [LARGE SCALE GENOMIC DNA]</scope>
    <source>
        <strain evidence="4 6">W67</strain>
    </source>
</reference>
<dbReference type="EMBL" id="CP022115">
    <property type="protein sequence ID" value="ASJ25886.1"/>
    <property type="molecule type" value="Genomic_DNA"/>
</dbReference>
<dbReference type="SUPFAM" id="SSF143456">
    <property type="entry name" value="VC0467-like"/>
    <property type="match status" value="1"/>
</dbReference>
<evidence type="ECO:0000256" key="1">
    <source>
        <dbReference type="ARBA" id="ARBA00009600"/>
    </source>
</evidence>
<dbReference type="NCBIfam" id="NF001266">
    <property type="entry name" value="PRK00228.1-1"/>
    <property type="match status" value="1"/>
</dbReference>
<dbReference type="OMA" id="GAWYVVE"/>
<evidence type="ECO:0000313" key="6">
    <source>
        <dbReference type="Proteomes" id="UP001200247"/>
    </source>
</evidence>